<dbReference type="GO" id="GO:0043565">
    <property type="term" value="F:sequence-specific DNA binding"/>
    <property type="evidence" value="ECO:0007669"/>
    <property type="project" value="TreeGrafter"/>
</dbReference>
<evidence type="ECO:0000256" key="2">
    <source>
        <dbReference type="ARBA" id="ARBA00023015"/>
    </source>
</evidence>
<keyword evidence="7" id="KW-1185">Reference proteome</keyword>
<dbReference type="Pfam" id="PF03466">
    <property type="entry name" value="LysR_substrate"/>
    <property type="match status" value="1"/>
</dbReference>
<dbReference type="Proteomes" id="UP000051221">
    <property type="component" value="Unassembled WGS sequence"/>
</dbReference>
<gene>
    <name evidence="6" type="ORF">AMR76_02210</name>
</gene>
<comment type="similarity">
    <text evidence="1">Belongs to the LysR transcriptional regulatory family.</text>
</comment>
<feature type="domain" description="HTH lysR-type" evidence="5">
    <location>
        <begin position="19"/>
        <end position="68"/>
    </location>
</feature>
<reference evidence="6 7" key="1">
    <citation type="submission" date="2015-08" db="EMBL/GenBank/DDBJ databases">
        <title>Antibacterial properties of a collection of Vibrionaceae strains.</title>
        <authorList>
            <person name="Giubergia S."/>
        </authorList>
    </citation>
    <scope>NUCLEOTIDE SEQUENCE [LARGE SCALE GENOMIC DNA]</scope>
    <source>
        <strain evidence="6 7">S0821</strain>
    </source>
</reference>
<dbReference type="Gene3D" id="1.10.10.10">
    <property type="entry name" value="Winged helix-like DNA-binding domain superfamily/Winged helix DNA-binding domain"/>
    <property type="match status" value="1"/>
</dbReference>
<evidence type="ECO:0000313" key="7">
    <source>
        <dbReference type="Proteomes" id="UP000051221"/>
    </source>
</evidence>
<dbReference type="InterPro" id="IPR005119">
    <property type="entry name" value="LysR_subst-bd"/>
</dbReference>
<dbReference type="InParanoid" id="A0A0Q2MJV5"/>
<dbReference type="InterPro" id="IPR036388">
    <property type="entry name" value="WH-like_DNA-bd_sf"/>
</dbReference>
<dbReference type="InterPro" id="IPR000847">
    <property type="entry name" value="LysR_HTH_N"/>
</dbReference>
<dbReference type="PANTHER" id="PTHR30537:SF5">
    <property type="entry name" value="HTH-TYPE TRANSCRIPTIONAL ACTIVATOR TTDR-RELATED"/>
    <property type="match status" value="1"/>
</dbReference>
<proteinExistence type="inferred from homology"/>
<accession>A0A0Q2MJV5</accession>
<evidence type="ECO:0000256" key="3">
    <source>
        <dbReference type="ARBA" id="ARBA00023125"/>
    </source>
</evidence>
<dbReference type="SUPFAM" id="SSF53850">
    <property type="entry name" value="Periplasmic binding protein-like II"/>
    <property type="match status" value="1"/>
</dbReference>
<name>A0A0Q2MJV5_VIBFU</name>
<dbReference type="RefSeq" id="WP_055465129.1">
    <property type="nucleotide sequence ID" value="NZ_LKHS01000001.1"/>
</dbReference>
<dbReference type="EMBL" id="LKHS01000001">
    <property type="protein sequence ID" value="KQH88121.1"/>
    <property type="molecule type" value="Genomic_DNA"/>
</dbReference>
<organism evidence="6 7">
    <name type="scientific">Vibrio furnissii</name>
    <dbReference type="NCBI Taxonomy" id="29494"/>
    <lineage>
        <taxon>Bacteria</taxon>
        <taxon>Pseudomonadati</taxon>
        <taxon>Pseudomonadota</taxon>
        <taxon>Gammaproteobacteria</taxon>
        <taxon>Vibrionales</taxon>
        <taxon>Vibrionaceae</taxon>
        <taxon>Vibrio</taxon>
    </lineage>
</organism>
<evidence type="ECO:0000313" key="6">
    <source>
        <dbReference type="EMBL" id="KQH88121.1"/>
    </source>
</evidence>
<dbReference type="GO" id="GO:0003700">
    <property type="term" value="F:DNA-binding transcription factor activity"/>
    <property type="evidence" value="ECO:0007669"/>
    <property type="project" value="InterPro"/>
</dbReference>
<evidence type="ECO:0000259" key="5">
    <source>
        <dbReference type="PROSITE" id="PS50931"/>
    </source>
</evidence>
<dbReference type="SUPFAM" id="SSF46785">
    <property type="entry name" value="Winged helix' DNA-binding domain"/>
    <property type="match status" value="1"/>
</dbReference>
<dbReference type="CDD" id="cd08422">
    <property type="entry name" value="PBP2_CrgA_like"/>
    <property type="match status" value="1"/>
</dbReference>
<dbReference type="Pfam" id="PF00126">
    <property type="entry name" value="HTH_1"/>
    <property type="match status" value="1"/>
</dbReference>
<protein>
    <submittedName>
        <fullName evidence="6">Transcriptional regulator</fullName>
    </submittedName>
</protein>
<sequence>MAGPLLSSRQPILDKILFFCVVMQTGSFKAAAQRQGISAAAGSRWVKELEETLSVELIKRSTRQLAATQAGQLLYERFAPMIGDIDTLCEAVQNLSEQQQGEIRLSSTPLFARQYLTKIVAEYMALHPKVHFKIFIEAGEFDPLTIDFAFRALATYDGEPVEDSLLIRKRLLSEPLYLCASERYLAEAGTPTTPQALKAHRCLYARTLLGGNRWCFERDEQPEIVTIRDALECDNSEMLLHLAQQSAGIAYLPHSLVEPCLRSGELHHVMPQYRCASFDIFLYYRPRHPMPERCASFKRYLLERVEALQKQGPAHDADPKRAVHAAP</sequence>
<dbReference type="GO" id="GO:0006351">
    <property type="term" value="P:DNA-templated transcription"/>
    <property type="evidence" value="ECO:0007669"/>
    <property type="project" value="TreeGrafter"/>
</dbReference>
<comment type="caution">
    <text evidence="6">The sequence shown here is derived from an EMBL/GenBank/DDBJ whole genome shotgun (WGS) entry which is preliminary data.</text>
</comment>
<keyword evidence="4" id="KW-0804">Transcription</keyword>
<evidence type="ECO:0000256" key="1">
    <source>
        <dbReference type="ARBA" id="ARBA00009437"/>
    </source>
</evidence>
<dbReference type="InterPro" id="IPR036390">
    <property type="entry name" value="WH_DNA-bd_sf"/>
</dbReference>
<dbReference type="AlphaFoldDB" id="A0A0Q2MJV5"/>
<dbReference type="PANTHER" id="PTHR30537">
    <property type="entry name" value="HTH-TYPE TRANSCRIPTIONAL REGULATOR"/>
    <property type="match status" value="1"/>
</dbReference>
<dbReference type="PROSITE" id="PS50931">
    <property type="entry name" value="HTH_LYSR"/>
    <property type="match status" value="1"/>
</dbReference>
<evidence type="ECO:0000256" key="4">
    <source>
        <dbReference type="ARBA" id="ARBA00023163"/>
    </source>
</evidence>
<keyword evidence="2" id="KW-0805">Transcription regulation</keyword>
<keyword evidence="3" id="KW-0238">DNA-binding</keyword>
<dbReference type="InterPro" id="IPR058163">
    <property type="entry name" value="LysR-type_TF_proteobact-type"/>
</dbReference>
<dbReference type="Gene3D" id="3.40.190.290">
    <property type="match status" value="1"/>
</dbReference>